<gene>
    <name evidence="7" type="ORF">ETD85_09920</name>
</gene>
<protein>
    <submittedName>
        <fullName evidence="7">AfsR/SARP family transcriptional regulator</fullName>
    </submittedName>
</protein>
<dbReference type="Gene3D" id="1.25.40.10">
    <property type="entry name" value="Tetratricopeptide repeat domain"/>
    <property type="match status" value="1"/>
</dbReference>
<dbReference type="Gene3D" id="1.10.10.10">
    <property type="entry name" value="Winged helix-like DNA-binding domain superfamily/Winged helix DNA-binding domain"/>
    <property type="match status" value="1"/>
</dbReference>
<dbReference type="Pfam" id="PF00486">
    <property type="entry name" value="Trans_reg_C"/>
    <property type="match status" value="1"/>
</dbReference>
<keyword evidence="2" id="KW-0805">Transcription regulation</keyword>
<dbReference type="InterPro" id="IPR016032">
    <property type="entry name" value="Sig_transdc_resp-reg_C-effctor"/>
</dbReference>
<dbReference type="EMBL" id="VCKX01000022">
    <property type="protein sequence ID" value="TMR36705.1"/>
    <property type="molecule type" value="Genomic_DNA"/>
</dbReference>
<dbReference type="AlphaFoldDB" id="A0A5S4GUS2"/>
<dbReference type="PANTHER" id="PTHR35807">
    <property type="entry name" value="TRANSCRIPTIONAL REGULATOR REDD-RELATED"/>
    <property type="match status" value="1"/>
</dbReference>
<evidence type="ECO:0000256" key="2">
    <source>
        <dbReference type="ARBA" id="ARBA00023015"/>
    </source>
</evidence>
<dbReference type="GO" id="GO:0003677">
    <property type="term" value="F:DNA binding"/>
    <property type="evidence" value="ECO:0007669"/>
    <property type="project" value="UniProtKB-UniRule"/>
</dbReference>
<dbReference type="InterPro" id="IPR001867">
    <property type="entry name" value="OmpR/PhoB-type_DNA-bd"/>
</dbReference>
<name>A0A5S4GUS2_9ACTN</name>
<dbReference type="PANTHER" id="PTHR35807:SF1">
    <property type="entry name" value="TRANSCRIPTIONAL REGULATOR REDD"/>
    <property type="match status" value="1"/>
</dbReference>
<keyword evidence="3 5" id="KW-0238">DNA-binding</keyword>
<dbReference type="Pfam" id="PF03704">
    <property type="entry name" value="BTAD"/>
    <property type="match status" value="1"/>
</dbReference>
<dbReference type="GO" id="GO:0000160">
    <property type="term" value="P:phosphorelay signal transduction system"/>
    <property type="evidence" value="ECO:0007669"/>
    <property type="project" value="InterPro"/>
</dbReference>
<dbReference type="Proteomes" id="UP000306628">
    <property type="component" value="Unassembled WGS sequence"/>
</dbReference>
<dbReference type="SMART" id="SM01043">
    <property type="entry name" value="BTAD"/>
    <property type="match status" value="1"/>
</dbReference>
<dbReference type="OrthoDB" id="4054020at2"/>
<comment type="similarity">
    <text evidence="1">Belongs to the AfsR/DnrI/RedD regulatory family.</text>
</comment>
<feature type="domain" description="OmpR/PhoB-type" evidence="6">
    <location>
        <begin position="1"/>
        <end position="100"/>
    </location>
</feature>
<dbReference type="RefSeq" id="WP_138689334.1">
    <property type="nucleotide sequence ID" value="NZ_VCKX01000022.1"/>
</dbReference>
<feature type="DNA-binding region" description="OmpR/PhoB-type" evidence="5">
    <location>
        <begin position="1"/>
        <end position="100"/>
    </location>
</feature>
<dbReference type="PROSITE" id="PS51755">
    <property type="entry name" value="OMPR_PHOB"/>
    <property type="match status" value="1"/>
</dbReference>
<evidence type="ECO:0000313" key="7">
    <source>
        <dbReference type="EMBL" id="TMR36705.1"/>
    </source>
</evidence>
<dbReference type="InterPro" id="IPR011990">
    <property type="entry name" value="TPR-like_helical_dom_sf"/>
</dbReference>
<reference evidence="7 8" key="1">
    <citation type="submission" date="2019-05" db="EMBL/GenBank/DDBJ databases">
        <title>Draft genome sequence of Nonomuraea zeae DSM 100528.</title>
        <authorList>
            <person name="Saricaoglu S."/>
            <person name="Isik K."/>
        </authorList>
    </citation>
    <scope>NUCLEOTIDE SEQUENCE [LARGE SCALE GENOMIC DNA]</scope>
    <source>
        <strain evidence="7 8">DSM 100528</strain>
    </source>
</reference>
<evidence type="ECO:0000259" key="6">
    <source>
        <dbReference type="PROSITE" id="PS51755"/>
    </source>
</evidence>
<evidence type="ECO:0000256" key="3">
    <source>
        <dbReference type="ARBA" id="ARBA00023125"/>
    </source>
</evidence>
<keyword evidence="8" id="KW-1185">Reference proteome</keyword>
<dbReference type="InterPro" id="IPR036388">
    <property type="entry name" value="WH-like_DNA-bd_sf"/>
</dbReference>
<dbReference type="SMART" id="SM00862">
    <property type="entry name" value="Trans_reg_C"/>
    <property type="match status" value="1"/>
</dbReference>
<accession>A0A5S4GUS2</accession>
<evidence type="ECO:0000313" key="8">
    <source>
        <dbReference type="Proteomes" id="UP000306628"/>
    </source>
</evidence>
<evidence type="ECO:0000256" key="5">
    <source>
        <dbReference type="PROSITE-ProRule" id="PRU01091"/>
    </source>
</evidence>
<dbReference type="SUPFAM" id="SSF46894">
    <property type="entry name" value="C-terminal effector domain of the bipartite response regulators"/>
    <property type="match status" value="1"/>
</dbReference>
<keyword evidence="4" id="KW-0804">Transcription</keyword>
<sequence>MEIKLLGPMEASESGISILPSAGKPRQILALLALNSGQIVTSAILAEELWRGRPPRMASTTLQTYILQLRRNIDRAQGRTQKRTAKDVLVTRHTGYQLLLPDDRVDAFQHEHLVAAGRQAAAGRDDEKASELFSAALKLWRGAPLVDVPTGTPLQLEVMRLEQHRMVAVELWIETELRLGRHQGLLGELAVLCAQQPLNESLQTSYMVALYRSGRQWQALTVYRTLCATLRRELQVQPCPRTQRIVRAITENRSDLDDFPGSMVGAVG</sequence>
<dbReference type="CDD" id="cd15831">
    <property type="entry name" value="BTAD"/>
    <property type="match status" value="1"/>
</dbReference>
<dbReference type="SUPFAM" id="SSF48452">
    <property type="entry name" value="TPR-like"/>
    <property type="match status" value="1"/>
</dbReference>
<dbReference type="InterPro" id="IPR005158">
    <property type="entry name" value="BTAD"/>
</dbReference>
<evidence type="ECO:0000256" key="4">
    <source>
        <dbReference type="ARBA" id="ARBA00023163"/>
    </source>
</evidence>
<evidence type="ECO:0000256" key="1">
    <source>
        <dbReference type="ARBA" id="ARBA00005820"/>
    </source>
</evidence>
<comment type="caution">
    <text evidence="7">The sequence shown here is derived from an EMBL/GenBank/DDBJ whole genome shotgun (WGS) entry which is preliminary data.</text>
</comment>
<proteinExistence type="inferred from homology"/>
<organism evidence="7 8">
    <name type="scientific">Nonomuraea zeae</name>
    <dbReference type="NCBI Taxonomy" id="1642303"/>
    <lineage>
        <taxon>Bacteria</taxon>
        <taxon>Bacillati</taxon>
        <taxon>Actinomycetota</taxon>
        <taxon>Actinomycetes</taxon>
        <taxon>Streptosporangiales</taxon>
        <taxon>Streptosporangiaceae</taxon>
        <taxon>Nonomuraea</taxon>
    </lineage>
</organism>
<dbReference type="GO" id="GO:0006355">
    <property type="term" value="P:regulation of DNA-templated transcription"/>
    <property type="evidence" value="ECO:0007669"/>
    <property type="project" value="InterPro"/>
</dbReference>
<dbReference type="InterPro" id="IPR051677">
    <property type="entry name" value="AfsR-DnrI-RedD_regulator"/>
</dbReference>